<evidence type="ECO:0000256" key="2">
    <source>
        <dbReference type="ARBA" id="ARBA00022630"/>
    </source>
</evidence>
<keyword evidence="4" id="KW-0274">FAD</keyword>
<evidence type="ECO:0000256" key="3">
    <source>
        <dbReference type="ARBA" id="ARBA00023002"/>
    </source>
</evidence>
<dbReference type="AlphaFoldDB" id="A0A9X2MKH6"/>
<evidence type="ECO:0000256" key="4">
    <source>
        <dbReference type="RuleBase" id="RU003880"/>
    </source>
</evidence>
<comment type="similarity">
    <text evidence="1 4">Belongs to the class-II pyridine nucleotide-disulfide oxidoreductase family.</text>
</comment>
<reference evidence="6" key="1">
    <citation type="submission" date="2022-07" db="EMBL/GenBank/DDBJ databases">
        <title>Enhanced cultured diversity of the mouse gut microbiota enables custom-made synthetic communities.</title>
        <authorList>
            <person name="Afrizal A."/>
        </authorList>
    </citation>
    <scope>NUCLEOTIDE SEQUENCE</scope>
    <source>
        <strain evidence="6">DSM 29482</strain>
    </source>
</reference>
<comment type="cofactor">
    <cofactor evidence="4">
        <name>FAD</name>
        <dbReference type="ChEBI" id="CHEBI:57692"/>
    </cofactor>
</comment>
<dbReference type="EC" id="1.8.1.9" evidence="4"/>
<dbReference type="InterPro" id="IPR023753">
    <property type="entry name" value="FAD/NAD-binding_dom"/>
</dbReference>
<evidence type="ECO:0000313" key="7">
    <source>
        <dbReference type="Proteomes" id="UP001142078"/>
    </source>
</evidence>
<dbReference type="GO" id="GO:0005737">
    <property type="term" value="C:cytoplasm"/>
    <property type="evidence" value="ECO:0007669"/>
    <property type="project" value="InterPro"/>
</dbReference>
<keyword evidence="2 4" id="KW-0285">Flavoprotein</keyword>
<dbReference type="Pfam" id="PF07992">
    <property type="entry name" value="Pyr_redox_2"/>
    <property type="match status" value="1"/>
</dbReference>
<comment type="subunit">
    <text evidence="4">Homodimer.</text>
</comment>
<proteinExistence type="inferred from homology"/>
<evidence type="ECO:0000259" key="5">
    <source>
        <dbReference type="Pfam" id="PF07992"/>
    </source>
</evidence>
<dbReference type="OrthoDB" id="9806179at2"/>
<dbReference type="GO" id="GO:0004791">
    <property type="term" value="F:thioredoxin-disulfide reductase (NADPH) activity"/>
    <property type="evidence" value="ECO:0007669"/>
    <property type="project" value="UniProtKB-UniRule"/>
</dbReference>
<feature type="domain" description="FAD/NAD(P)-binding" evidence="5">
    <location>
        <begin position="8"/>
        <end position="300"/>
    </location>
</feature>
<dbReference type="InterPro" id="IPR036188">
    <property type="entry name" value="FAD/NAD-bd_sf"/>
</dbReference>
<sequence length="315" mass="34662">MAKKHENYDVVIIGAGSAGLTAGIYCGRSMLKTLIIEQSLVGGLITSTEDLENYPGFPEGVGGEELMNLFYEQAKKYGVKFKFTNVKEVDFSGQEKIVETFRNVYHTKSVIIATGVKPRLIGCKGEEELIGKGISFCSTCDANLCIDKDVYVIGGGDSAVEEAMYLTKFGRKVTIIHRRDELRAAKSIQEKAFKCKNLNFIWDTIVTEINGTDCVEYMVVKNVKTGQKTIIGPREGHTDFMVFPYVGLSPVTNIFEDEIELENGFIKTDEEMNTNVPGVFAAGDCRSKSLRQVITAAADGAIAAISAEKHIDYIE</sequence>
<dbReference type="GO" id="GO:0019430">
    <property type="term" value="P:removal of superoxide radicals"/>
    <property type="evidence" value="ECO:0007669"/>
    <property type="project" value="UniProtKB-UniRule"/>
</dbReference>
<dbReference type="Proteomes" id="UP001142078">
    <property type="component" value="Unassembled WGS sequence"/>
</dbReference>
<dbReference type="NCBIfam" id="TIGR01292">
    <property type="entry name" value="TRX_reduct"/>
    <property type="match status" value="1"/>
</dbReference>
<dbReference type="PRINTS" id="PR00469">
    <property type="entry name" value="PNDRDTASEII"/>
</dbReference>
<organism evidence="6 7">
    <name type="scientific">Anaerosalibacter massiliensis</name>
    <dbReference type="NCBI Taxonomy" id="1347392"/>
    <lineage>
        <taxon>Bacteria</taxon>
        <taxon>Bacillati</taxon>
        <taxon>Bacillota</taxon>
        <taxon>Tissierellia</taxon>
        <taxon>Tissierellales</taxon>
        <taxon>Sporanaerobacteraceae</taxon>
        <taxon>Anaerosalibacter</taxon>
    </lineage>
</organism>
<keyword evidence="3 4" id="KW-0560">Oxidoreductase</keyword>
<evidence type="ECO:0000313" key="6">
    <source>
        <dbReference type="EMBL" id="MCR2045161.1"/>
    </source>
</evidence>
<dbReference type="Gene3D" id="3.50.50.60">
    <property type="entry name" value="FAD/NAD(P)-binding domain"/>
    <property type="match status" value="2"/>
</dbReference>
<protein>
    <recommendedName>
        <fullName evidence="4">Thioredoxin reductase</fullName>
        <ecNumber evidence="4">1.8.1.9</ecNumber>
    </recommendedName>
</protein>
<keyword evidence="4" id="KW-0676">Redox-active center</keyword>
<comment type="catalytic activity">
    <reaction evidence="4">
        <text>[thioredoxin]-dithiol + NADP(+) = [thioredoxin]-disulfide + NADPH + H(+)</text>
        <dbReference type="Rhea" id="RHEA:20345"/>
        <dbReference type="Rhea" id="RHEA-COMP:10698"/>
        <dbReference type="Rhea" id="RHEA-COMP:10700"/>
        <dbReference type="ChEBI" id="CHEBI:15378"/>
        <dbReference type="ChEBI" id="CHEBI:29950"/>
        <dbReference type="ChEBI" id="CHEBI:50058"/>
        <dbReference type="ChEBI" id="CHEBI:57783"/>
        <dbReference type="ChEBI" id="CHEBI:58349"/>
        <dbReference type="EC" id="1.8.1.9"/>
    </reaction>
</comment>
<evidence type="ECO:0000256" key="1">
    <source>
        <dbReference type="ARBA" id="ARBA00009333"/>
    </source>
</evidence>
<dbReference type="EMBL" id="JANJZL010000012">
    <property type="protein sequence ID" value="MCR2045161.1"/>
    <property type="molecule type" value="Genomic_DNA"/>
</dbReference>
<dbReference type="InterPro" id="IPR005982">
    <property type="entry name" value="Thioredox_Rdtase"/>
</dbReference>
<dbReference type="RefSeq" id="WP_042679683.1">
    <property type="nucleotide sequence ID" value="NZ_CABKTM010000014.1"/>
</dbReference>
<accession>A0A9X2MKH6</accession>
<dbReference type="InterPro" id="IPR050097">
    <property type="entry name" value="Ferredoxin-NADP_redctase_2"/>
</dbReference>
<gene>
    <name evidence="6" type="primary">trxB</name>
    <name evidence="6" type="ORF">NSA23_13710</name>
</gene>
<name>A0A9X2MKH6_9FIRM</name>
<comment type="caution">
    <text evidence="6">The sequence shown here is derived from an EMBL/GenBank/DDBJ whole genome shotgun (WGS) entry which is preliminary data.</text>
</comment>
<dbReference type="SUPFAM" id="SSF51905">
    <property type="entry name" value="FAD/NAD(P)-binding domain"/>
    <property type="match status" value="1"/>
</dbReference>
<dbReference type="PRINTS" id="PR00368">
    <property type="entry name" value="FADPNR"/>
</dbReference>
<dbReference type="PANTHER" id="PTHR48105">
    <property type="entry name" value="THIOREDOXIN REDUCTASE 1-RELATED-RELATED"/>
    <property type="match status" value="1"/>
</dbReference>
<keyword evidence="7" id="KW-1185">Reference proteome</keyword>